<evidence type="ECO:0000256" key="2">
    <source>
        <dbReference type="SAM" id="Phobius"/>
    </source>
</evidence>
<feature type="region of interest" description="Disordered" evidence="1">
    <location>
        <begin position="51"/>
        <end position="141"/>
    </location>
</feature>
<dbReference type="AlphaFoldDB" id="A0A382NNF8"/>
<evidence type="ECO:0000256" key="1">
    <source>
        <dbReference type="SAM" id="MobiDB-lite"/>
    </source>
</evidence>
<feature type="non-terminal residue" evidence="3">
    <location>
        <position position="141"/>
    </location>
</feature>
<sequence length="141" mass="15232">VRNGLVLSSALHVGVVLATIYGLPVILDPLEMQEQQIIVELVTVAERTVLQNPAEKTEEPTPPRAPELKPVVKSESDSNPDKTPSPPPEPAKLAPPPPPKLVQVATHALTEPPKEKFLPKKTPKPKPAEVVMPKQKAPIKP</sequence>
<keyword evidence="2" id="KW-0812">Transmembrane</keyword>
<name>A0A382NNF8_9ZZZZ</name>
<organism evidence="3">
    <name type="scientific">marine metagenome</name>
    <dbReference type="NCBI Taxonomy" id="408172"/>
    <lineage>
        <taxon>unclassified sequences</taxon>
        <taxon>metagenomes</taxon>
        <taxon>ecological metagenomes</taxon>
    </lineage>
</organism>
<keyword evidence="2" id="KW-0472">Membrane</keyword>
<feature type="non-terminal residue" evidence="3">
    <location>
        <position position="1"/>
    </location>
</feature>
<keyword evidence="2" id="KW-1133">Transmembrane helix</keyword>
<feature type="transmembrane region" description="Helical" evidence="2">
    <location>
        <begin position="6"/>
        <end position="27"/>
    </location>
</feature>
<gene>
    <name evidence="3" type="ORF">METZ01_LOCUS315607</name>
</gene>
<protein>
    <submittedName>
        <fullName evidence="3">Uncharacterized protein</fullName>
    </submittedName>
</protein>
<dbReference type="EMBL" id="UINC01101720">
    <property type="protein sequence ID" value="SVC62753.1"/>
    <property type="molecule type" value="Genomic_DNA"/>
</dbReference>
<reference evidence="3" key="1">
    <citation type="submission" date="2018-05" db="EMBL/GenBank/DDBJ databases">
        <authorList>
            <person name="Lanie J.A."/>
            <person name="Ng W.-L."/>
            <person name="Kazmierczak K.M."/>
            <person name="Andrzejewski T.M."/>
            <person name="Davidsen T.M."/>
            <person name="Wayne K.J."/>
            <person name="Tettelin H."/>
            <person name="Glass J.I."/>
            <person name="Rusch D."/>
            <person name="Podicherti R."/>
            <person name="Tsui H.-C.T."/>
            <person name="Winkler M.E."/>
        </authorList>
    </citation>
    <scope>NUCLEOTIDE SEQUENCE</scope>
</reference>
<proteinExistence type="predicted"/>
<evidence type="ECO:0000313" key="3">
    <source>
        <dbReference type="EMBL" id="SVC62753.1"/>
    </source>
</evidence>
<feature type="compositionally biased region" description="Pro residues" evidence="1">
    <location>
        <begin position="83"/>
        <end position="100"/>
    </location>
</feature>
<accession>A0A382NNF8</accession>
<feature type="compositionally biased region" description="Basic and acidic residues" evidence="1">
    <location>
        <begin position="55"/>
        <end position="80"/>
    </location>
</feature>